<dbReference type="Proteomes" id="UP001157418">
    <property type="component" value="Unassembled WGS sequence"/>
</dbReference>
<gene>
    <name evidence="1" type="ORF">LVIROSA_LOCUS17096</name>
</gene>
<dbReference type="EMBL" id="CAKMRJ010003334">
    <property type="protein sequence ID" value="CAH1430306.1"/>
    <property type="molecule type" value="Genomic_DNA"/>
</dbReference>
<name>A0AAU9MXN1_9ASTR</name>
<reference evidence="1 2" key="1">
    <citation type="submission" date="2022-01" db="EMBL/GenBank/DDBJ databases">
        <authorList>
            <person name="Xiong W."/>
            <person name="Schranz E."/>
        </authorList>
    </citation>
    <scope>NUCLEOTIDE SEQUENCE [LARGE SCALE GENOMIC DNA]</scope>
</reference>
<accession>A0AAU9MXN1</accession>
<evidence type="ECO:0000313" key="1">
    <source>
        <dbReference type="EMBL" id="CAH1430306.1"/>
    </source>
</evidence>
<keyword evidence="2" id="KW-1185">Reference proteome</keyword>
<dbReference type="AlphaFoldDB" id="A0AAU9MXN1"/>
<protein>
    <submittedName>
        <fullName evidence="1">Uncharacterized protein</fullName>
    </submittedName>
</protein>
<sequence>MIDDRFSILRAELEASRPWSREVTFMEFDVCGAPQFMGNRQHIVSRCWIIDVESAFLASFYSTEAKFRFAACLLHNRDADLQRKVVQGLRLGVVESMT</sequence>
<evidence type="ECO:0000313" key="2">
    <source>
        <dbReference type="Proteomes" id="UP001157418"/>
    </source>
</evidence>
<comment type="caution">
    <text evidence="1">The sequence shown here is derived from an EMBL/GenBank/DDBJ whole genome shotgun (WGS) entry which is preliminary data.</text>
</comment>
<proteinExistence type="predicted"/>
<organism evidence="1 2">
    <name type="scientific">Lactuca virosa</name>
    <dbReference type="NCBI Taxonomy" id="75947"/>
    <lineage>
        <taxon>Eukaryota</taxon>
        <taxon>Viridiplantae</taxon>
        <taxon>Streptophyta</taxon>
        <taxon>Embryophyta</taxon>
        <taxon>Tracheophyta</taxon>
        <taxon>Spermatophyta</taxon>
        <taxon>Magnoliopsida</taxon>
        <taxon>eudicotyledons</taxon>
        <taxon>Gunneridae</taxon>
        <taxon>Pentapetalae</taxon>
        <taxon>asterids</taxon>
        <taxon>campanulids</taxon>
        <taxon>Asterales</taxon>
        <taxon>Asteraceae</taxon>
        <taxon>Cichorioideae</taxon>
        <taxon>Cichorieae</taxon>
        <taxon>Lactucinae</taxon>
        <taxon>Lactuca</taxon>
    </lineage>
</organism>